<keyword evidence="3" id="KW-1185">Reference proteome</keyword>
<reference evidence="2 3" key="1">
    <citation type="submission" date="2018-11" db="EMBL/GenBank/DDBJ databases">
        <authorList>
            <consortium name="Pathogen Informatics"/>
        </authorList>
    </citation>
    <scope>NUCLEOTIDE SEQUENCE [LARGE SCALE GENOMIC DNA]</scope>
</reference>
<sequence>MSMEHKAVNLSQIVSLLRLQRNTSTKMILSGGLDEAALKAEEDVLQVEEDPEDKDIEELRRAPNYST</sequence>
<feature type="region of interest" description="Disordered" evidence="1">
    <location>
        <begin position="46"/>
        <end position="67"/>
    </location>
</feature>
<evidence type="ECO:0000313" key="2">
    <source>
        <dbReference type="EMBL" id="VDN16271.1"/>
    </source>
</evidence>
<gene>
    <name evidence="2" type="ORF">DILT_LOCUS12102</name>
</gene>
<evidence type="ECO:0000256" key="1">
    <source>
        <dbReference type="SAM" id="MobiDB-lite"/>
    </source>
</evidence>
<dbReference type="EMBL" id="UYRU01065254">
    <property type="protein sequence ID" value="VDN16271.1"/>
    <property type="molecule type" value="Genomic_DNA"/>
</dbReference>
<feature type="compositionally biased region" description="Acidic residues" evidence="1">
    <location>
        <begin position="46"/>
        <end position="56"/>
    </location>
</feature>
<organism evidence="2 3">
    <name type="scientific">Dibothriocephalus latus</name>
    <name type="common">Fish tapeworm</name>
    <name type="synonym">Diphyllobothrium latum</name>
    <dbReference type="NCBI Taxonomy" id="60516"/>
    <lineage>
        <taxon>Eukaryota</taxon>
        <taxon>Metazoa</taxon>
        <taxon>Spiralia</taxon>
        <taxon>Lophotrochozoa</taxon>
        <taxon>Platyhelminthes</taxon>
        <taxon>Cestoda</taxon>
        <taxon>Eucestoda</taxon>
        <taxon>Diphyllobothriidea</taxon>
        <taxon>Diphyllobothriidae</taxon>
        <taxon>Dibothriocephalus</taxon>
    </lineage>
</organism>
<name>A0A3P7MEG2_DIBLA</name>
<proteinExistence type="predicted"/>
<dbReference type="AlphaFoldDB" id="A0A3P7MEG2"/>
<accession>A0A3P7MEG2</accession>
<protein>
    <submittedName>
        <fullName evidence="2">Uncharacterized protein</fullName>
    </submittedName>
</protein>
<dbReference type="Proteomes" id="UP000281553">
    <property type="component" value="Unassembled WGS sequence"/>
</dbReference>
<evidence type="ECO:0000313" key="3">
    <source>
        <dbReference type="Proteomes" id="UP000281553"/>
    </source>
</evidence>